<accession>A0ABS8HLT2</accession>
<comment type="similarity">
    <text evidence="2">Belongs to the bacterial sugar transferase family.</text>
</comment>
<evidence type="ECO:0000259" key="8">
    <source>
        <dbReference type="Pfam" id="PF02397"/>
    </source>
</evidence>
<proteinExistence type="inferred from homology"/>
<feature type="transmembrane region" description="Helical" evidence="7">
    <location>
        <begin position="69"/>
        <end position="89"/>
    </location>
</feature>
<keyword evidence="3" id="KW-0808">Transferase</keyword>
<dbReference type="PANTHER" id="PTHR30576:SF0">
    <property type="entry name" value="UNDECAPRENYL-PHOSPHATE N-ACETYLGALACTOSAMINYL 1-PHOSPHATE TRANSFERASE-RELATED"/>
    <property type="match status" value="1"/>
</dbReference>
<dbReference type="Gene3D" id="3.40.50.720">
    <property type="entry name" value="NAD(P)-binding Rossmann-like Domain"/>
    <property type="match status" value="1"/>
</dbReference>
<dbReference type="RefSeq" id="WP_229533653.1">
    <property type="nucleotide sequence ID" value="NZ_JAJHJB010000002.1"/>
</dbReference>
<evidence type="ECO:0000256" key="5">
    <source>
        <dbReference type="ARBA" id="ARBA00022989"/>
    </source>
</evidence>
<dbReference type="NCBIfam" id="TIGR03022">
    <property type="entry name" value="WbaP_sugtrans"/>
    <property type="match status" value="1"/>
</dbReference>
<sequence length="493" mass="56795">MTPPTHILAVKQPVQANIYSRVGRYVAPVILIAADYVAVVLAILTAWYLRAVLLPYHFPTLPPFHINNTYVYFVFPLTYFLFLAYEGMYKKRLPFWKSVEILFKICAYVSALAIVVMYFTGKAENISRAFIGLTWFFSFMYLISTRYFTKRILVGIGLWQKPVVIVGAGKTAEILAKSFEDEPNLGYKIIGLVEDNYVDRPLIHKYPHIGGFANVEQAVINSRVQDVIIATPGLAREEMLNLVYRIQPYVRNLTIVPDLFGVPLSNMEIETLYNEKTVMLKARNNLSLFRNRFIKRLFDVVTGIFIFSFISPILVVLYLAVKYDSHGPALHVARRLGKNGEEFVCYKFRTMHVNADNMLEEYFQQNPEAKEEWDKFAKLKNEDPRVTKAGKWLRKYSLDELPQIVNVLIGNMSLVGPRPYLPREKARMGYLANTILETVPGITGLWQVSGRNEIEFEGRLQLDSWYVRNWSVWHDMVLLLKTVNVVLGRKGAY</sequence>
<feature type="domain" description="Bacterial sugar transferase" evidence="8">
    <location>
        <begin position="295"/>
        <end position="487"/>
    </location>
</feature>
<name>A0ABS8HLT2_9FIRM</name>
<evidence type="ECO:0000256" key="3">
    <source>
        <dbReference type="ARBA" id="ARBA00022679"/>
    </source>
</evidence>
<keyword evidence="10" id="KW-1185">Reference proteome</keyword>
<dbReference type="EMBL" id="JAJHJB010000002">
    <property type="protein sequence ID" value="MCC5464135.1"/>
    <property type="molecule type" value="Genomic_DNA"/>
</dbReference>
<dbReference type="Proteomes" id="UP001165492">
    <property type="component" value="Unassembled WGS sequence"/>
</dbReference>
<dbReference type="Pfam" id="PF13727">
    <property type="entry name" value="CoA_binding_3"/>
    <property type="match status" value="1"/>
</dbReference>
<evidence type="ECO:0000256" key="7">
    <source>
        <dbReference type="SAM" id="Phobius"/>
    </source>
</evidence>
<evidence type="ECO:0000256" key="6">
    <source>
        <dbReference type="ARBA" id="ARBA00023136"/>
    </source>
</evidence>
<dbReference type="Pfam" id="PF02397">
    <property type="entry name" value="Bac_transf"/>
    <property type="match status" value="1"/>
</dbReference>
<dbReference type="InterPro" id="IPR017472">
    <property type="entry name" value="Undecaprenyl-P_galact_Ptfrase"/>
</dbReference>
<evidence type="ECO:0000313" key="9">
    <source>
        <dbReference type="EMBL" id="MCC5464135.1"/>
    </source>
</evidence>
<dbReference type="SUPFAM" id="SSF51735">
    <property type="entry name" value="NAD(P)-binding Rossmann-fold domains"/>
    <property type="match status" value="1"/>
</dbReference>
<dbReference type="InterPro" id="IPR036291">
    <property type="entry name" value="NAD(P)-bd_dom_sf"/>
</dbReference>
<keyword evidence="4 7" id="KW-0812">Transmembrane</keyword>
<dbReference type="PANTHER" id="PTHR30576">
    <property type="entry name" value="COLANIC BIOSYNTHESIS UDP-GLUCOSE LIPID CARRIER TRANSFERASE"/>
    <property type="match status" value="1"/>
</dbReference>
<gene>
    <name evidence="9" type="primary">wbaP</name>
    <name evidence="9" type="ORF">LMF89_02005</name>
</gene>
<evidence type="ECO:0000256" key="4">
    <source>
        <dbReference type="ARBA" id="ARBA00022692"/>
    </source>
</evidence>
<evidence type="ECO:0000313" key="10">
    <source>
        <dbReference type="Proteomes" id="UP001165492"/>
    </source>
</evidence>
<comment type="subcellular location">
    <subcellularLocation>
        <location evidence="1">Membrane</location>
        <topology evidence="1">Multi-pass membrane protein</topology>
    </subcellularLocation>
</comment>
<reference evidence="9" key="1">
    <citation type="submission" date="2021-11" db="EMBL/GenBank/DDBJ databases">
        <title>Description of a new species Pelosinus isolated from the bottom sediments of Lake Baikal.</title>
        <authorList>
            <person name="Zakharyuk A."/>
        </authorList>
    </citation>
    <scope>NUCLEOTIDE SEQUENCE</scope>
    <source>
        <strain evidence="9">Bkl1</strain>
    </source>
</reference>
<keyword evidence="6 7" id="KW-0472">Membrane</keyword>
<dbReference type="InterPro" id="IPR017475">
    <property type="entry name" value="EPS_sugar_tfrase"/>
</dbReference>
<feature type="transmembrane region" description="Helical" evidence="7">
    <location>
        <begin position="126"/>
        <end position="143"/>
    </location>
</feature>
<evidence type="ECO:0000256" key="2">
    <source>
        <dbReference type="ARBA" id="ARBA00006464"/>
    </source>
</evidence>
<evidence type="ECO:0000256" key="1">
    <source>
        <dbReference type="ARBA" id="ARBA00004141"/>
    </source>
</evidence>
<comment type="caution">
    <text evidence="9">The sequence shown here is derived from an EMBL/GenBank/DDBJ whole genome shotgun (WGS) entry which is preliminary data.</text>
</comment>
<feature type="transmembrane region" description="Helical" evidence="7">
    <location>
        <begin position="101"/>
        <end position="120"/>
    </location>
</feature>
<dbReference type="InterPro" id="IPR003362">
    <property type="entry name" value="Bact_transf"/>
</dbReference>
<organism evidence="9 10">
    <name type="scientific">Pelosinus baikalensis</name>
    <dbReference type="NCBI Taxonomy" id="2892015"/>
    <lineage>
        <taxon>Bacteria</taxon>
        <taxon>Bacillati</taxon>
        <taxon>Bacillota</taxon>
        <taxon>Negativicutes</taxon>
        <taxon>Selenomonadales</taxon>
        <taxon>Sporomusaceae</taxon>
        <taxon>Pelosinus</taxon>
    </lineage>
</organism>
<dbReference type="NCBIfam" id="TIGR03025">
    <property type="entry name" value="EPS_sugtrans"/>
    <property type="match status" value="1"/>
</dbReference>
<keyword evidence="5 7" id="KW-1133">Transmembrane helix</keyword>
<feature type="transmembrane region" description="Helical" evidence="7">
    <location>
        <begin position="297"/>
        <end position="321"/>
    </location>
</feature>
<protein>
    <submittedName>
        <fullName evidence="9">Undecaprenyl-phosphate galactose phosphotransferase WbaP</fullName>
    </submittedName>
</protein>
<feature type="transmembrane region" description="Helical" evidence="7">
    <location>
        <begin position="25"/>
        <end position="49"/>
    </location>
</feature>